<dbReference type="AlphaFoldDB" id="A0A453R7H7"/>
<reference evidence="2" key="5">
    <citation type="journal article" date="2021" name="G3 (Bethesda)">
        <title>Aegilops tauschii genome assembly Aet v5.0 features greater sequence contiguity and improved annotation.</title>
        <authorList>
            <person name="Wang L."/>
            <person name="Zhu T."/>
            <person name="Rodriguez J.C."/>
            <person name="Deal K.R."/>
            <person name="Dubcovsky J."/>
            <person name="McGuire P.E."/>
            <person name="Lux T."/>
            <person name="Spannagl M."/>
            <person name="Mayer K.F.X."/>
            <person name="Baldrich P."/>
            <person name="Meyers B.C."/>
            <person name="Huo N."/>
            <person name="Gu Y.Q."/>
            <person name="Zhou H."/>
            <person name="Devos K.M."/>
            <person name="Bennetzen J.L."/>
            <person name="Unver T."/>
            <person name="Budak H."/>
            <person name="Gulick P.J."/>
            <person name="Galiba G."/>
            <person name="Kalapos B."/>
            <person name="Nelson D.R."/>
            <person name="Li P."/>
            <person name="You F.M."/>
            <person name="Luo M.C."/>
            <person name="Dvorak J."/>
        </authorList>
    </citation>
    <scope>NUCLEOTIDE SEQUENCE [LARGE SCALE GENOMIC DNA]</scope>
    <source>
        <strain evidence="2">cv. AL8/78</strain>
    </source>
</reference>
<evidence type="ECO:0000313" key="2">
    <source>
        <dbReference type="EnsemblPlants" id="AET7Gv20496300.8"/>
    </source>
</evidence>
<evidence type="ECO:0000313" key="3">
    <source>
        <dbReference type="Proteomes" id="UP000015105"/>
    </source>
</evidence>
<organism evidence="2 3">
    <name type="scientific">Aegilops tauschii subsp. strangulata</name>
    <name type="common">Goatgrass</name>
    <dbReference type="NCBI Taxonomy" id="200361"/>
    <lineage>
        <taxon>Eukaryota</taxon>
        <taxon>Viridiplantae</taxon>
        <taxon>Streptophyta</taxon>
        <taxon>Embryophyta</taxon>
        <taxon>Tracheophyta</taxon>
        <taxon>Spermatophyta</taxon>
        <taxon>Magnoliopsida</taxon>
        <taxon>Liliopsida</taxon>
        <taxon>Poales</taxon>
        <taxon>Poaceae</taxon>
        <taxon>BOP clade</taxon>
        <taxon>Pooideae</taxon>
        <taxon>Triticodae</taxon>
        <taxon>Triticeae</taxon>
        <taxon>Triticinae</taxon>
        <taxon>Aegilops</taxon>
    </lineage>
</organism>
<sequence>SSTVVRMSKCSPSIPIVYSVRSSYLQREKAYKTSPSGRAASPTPAQQDNRRSKEPKERIMR</sequence>
<dbReference type="Proteomes" id="UP000015105">
    <property type="component" value="Chromosome 7D"/>
</dbReference>
<evidence type="ECO:0000256" key="1">
    <source>
        <dbReference type="SAM" id="MobiDB-lite"/>
    </source>
</evidence>
<dbReference type="Gramene" id="AET7Gv20496300.8">
    <property type="protein sequence ID" value="AET7Gv20496300.8"/>
    <property type="gene ID" value="AET7Gv20496300"/>
</dbReference>
<keyword evidence="3" id="KW-1185">Reference proteome</keyword>
<reference evidence="2" key="3">
    <citation type="journal article" date="2017" name="Nature">
        <title>Genome sequence of the progenitor of the wheat D genome Aegilops tauschii.</title>
        <authorList>
            <person name="Luo M.C."/>
            <person name="Gu Y.Q."/>
            <person name="Puiu D."/>
            <person name="Wang H."/>
            <person name="Twardziok S.O."/>
            <person name="Deal K.R."/>
            <person name="Huo N."/>
            <person name="Zhu T."/>
            <person name="Wang L."/>
            <person name="Wang Y."/>
            <person name="McGuire P.E."/>
            <person name="Liu S."/>
            <person name="Long H."/>
            <person name="Ramasamy R.K."/>
            <person name="Rodriguez J.C."/>
            <person name="Van S.L."/>
            <person name="Yuan L."/>
            <person name="Wang Z."/>
            <person name="Xia Z."/>
            <person name="Xiao L."/>
            <person name="Anderson O.D."/>
            <person name="Ouyang S."/>
            <person name="Liang Y."/>
            <person name="Zimin A.V."/>
            <person name="Pertea G."/>
            <person name="Qi P."/>
            <person name="Bennetzen J.L."/>
            <person name="Dai X."/>
            <person name="Dawson M.W."/>
            <person name="Muller H.G."/>
            <person name="Kugler K."/>
            <person name="Rivarola-Duarte L."/>
            <person name="Spannagl M."/>
            <person name="Mayer K.F.X."/>
            <person name="Lu F.H."/>
            <person name="Bevan M.W."/>
            <person name="Leroy P."/>
            <person name="Li P."/>
            <person name="You F.M."/>
            <person name="Sun Q."/>
            <person name="Liu Z."/>
            <person name="Lyons E."/>
            <person name="Wicker T."/>
            <person name="Salzberg S.L."/>
            <person name="Devos K.M."/>
            <person name="Dvorak J."/>
        </authorList>
    </citation>
    <scope>NUCLEOTIDE SEQUENCE [LARGE SCALE GENOMIC DNA]</scope>
    <source>
        <strain evidence="2">cv. AL8/78</strain>
    </source>
</reference>
<dbReference type="EnsemblPlants" id="AET7Gv20496300.8">
    <property type="protein sequence ID" value="AET7Gv20496300.8"/>
    <property type="gene ID" value="AET7Gv20496300"/>
</dbReference>
<reference evidence="2" key="4">
    <citation type="submission" date="2019-03" db="UniProtKB">
        <authorList>
            <consortium name="EnsemblPlants"/>
        </authorList>
    </citation>
    <scope>IDENTIFICATION</scope>
</reference>
<feature type="compositionally biased region" description="Basic and acidic residues" evidence="1">
    <location>
        <begin position="48"/>
        <end position="61"/>
    </location>
</feature>
<feature type="region of interest" description="Disordered" evidence="1">
    <location>
        <begin position="29"/>
        <end position="61"/>
    </location>
</feature>
<accession>A0A453R7H7</accession>
<proteinExistence type="predicted"/>
<name>A0A453R7H7_AEGTS</name>
<reference evidence="3" key="1">
    <citation type="journal article" date="2014" name="Science">
        <title>Ancient hybridizations among the ancestral genomes of bread wheat.</title>
        <authorList>
            <consortium name="International Wheat Genome Sequencing Consortium,"/>
            <person name="Marcussen T."/>
            <person name="Sandve S.R."/>
            <person name="Heier L."/>
            <person name="Spannagl M."/>
            <person name="Pfeifer M."/>
            <person name="Jakobsen K.S."/>
            <person name="Wulff B.B."/>
            <person name="Steuernagel B."/>
            <person name="Mayer K.F."/>
            <person name="Olsen O.A."/>
        </authorList>
    </citation>
    <scope>NUCLEOTIDE SEQUENCE [LARGE SCALE GENOMIC DNA]</scope>
    <source>
        <strain evidence="3">cv. AL8/78</strain>
    </source>
</reference>
<protein>
    <submittedName>
        <fullName evidence="2">Uncharacterized protein</fullName>
    </submittedName>
</protein>
<reference evidence="3" key="2">
    <citation type="journal article" date="2017" name="Nat. Plants">
        <title>The Aegilops tauschii genome reveals multiple impacts of transposons.</title>
        <authorList>
            <person name="Zhao G."/>
            <person name="Zou C."/>
            <person name="Li K."/>
            <person name="Wang K."/>
            <person name="Li T."/>
            <person name="Gao L."/>
            <person name="Zhang X."/>
            <person name="Wang H."/>
            <person name="Yang Z."/>
            <person name="Liu X."/>
            <person name="Jiang W."/>
            <person name="Mao L."/>
            <person name="Kong X."/>
            <person name="Jiao Y."/>
            <person name="Jia J."/>
        </authorList>
    </citation>
    <scope>NUCLEOTIDE SEQUENCE [LARGE SCALE GENOMIC DNA]</scope>
    <source>
        <strain evidence="3">cv. AL8/78</strain>
    </source>
</reference>